<accession>A0ABP5KRT5</accession>
<evidence type="ECO:0000313" key="3">
    <source>
        <dbReference type="EMBL" id="GAA2136396.1"/>
    </source>
</evidence>
<evidence type="ECO:0000256" key="2">
    <source>
        <dbReference type="SAM" id="Phobius"/>
    </source>
</evidence>
<dbReference type="RefSeq" id="WP_344146377.1">
    <property type="nucleotide sequence ID" value="NZ_BAAAQR010000001.1"/>
</dbReference>
<reference evidence="4" key="1">
    <citation type="journal article" date="2019" name="Int. J. Syst. Evol. Microbiol.">
        <title>The Global Catalogue of Microorganisms (GCM) 10K type strain sequencing project: providing services to taxonomists for standard genome sequencing and annotation.</title>
        <authorList>
            <consortium name="The Broad Institute Genomics Platform"/>
            <consortium name="The Broad Institute Genome Sequencing Center for Infectious Disease"/>
            <person name="Wu L."/>
            <person name="Ma J."/>
        </authorList>
    </citation>
    <scope>NUCLEOTIDE SEQUENCE [LARGE SCALE GENOMIC DNA]</scope>
    <source>
        <strain evidence="4">JCM 16022</strain>
    </source>
</reference>
<sequence>MPQLDFDGPTDEEPQVAERSEEADMAVAERTTGARAWPTGVRGFVLGVLVAVVTLLALEAALPGELP</sequence>
<evidence type="ECO:0000256" key="1">
    <source>
        <dbReference type="SAM" id="MobiDB-lite"/>
    </source>
</evidence>
<dbReference type="Proteomes" id="UP001501771">
    <property type="component" value="Unassembled WGS sequence"/>
</dbReference>
<comment type="caution">
    <text evidence="3">The sequence shown here is derived from an EMBL/GenBank/DDBJ whole genome shotgun (WGS) entry which is preliminary data.</text>
</comment>
<keyword evidence="2" id="KW-0472">Membrane</keyword>
<feature type="transmembrane region" description="Helical" evidence="2">
    <location>
        <begin position="44"/>
        <end position="62"/>
    </location>
</feature>
<keyword evidence="2" id="KW-0812">Transmembrane</keyword>
<feature type="region of interest" description="Disordered" evidence="1">
    <location>
        <begin position="1"/>
        <end position="26"/>
    </location>
</feature>
<keyword evidence="4" id="KW-1185">Reference proteome</keyword>
<organism evidence="3 4">
    <name type="scientific">Nocardioides koreensis</name>
    <dbReference type="NCBI Taxonomy" id="433651"/>
    <lineage>
        <taxon>Bacteria</taxon>
        <taxon>Bacillati</taxon>
        <taxon>Actinomycetota</taxon>
        <taxon>Actinomycetes</taxon>
        <taxon>Propionibacteriales</taxon>
        <taxon>Nocardioidaceae</taxon>
        <taxon>Nocardioides</taxon>
    </lineage>
</organism>
<evidence type="ECO:0000313" key="4">
    <source>
        <dbReference type="Proteomes" id="UP001501771"/>
    </source>
</evidence>
<name>A0ABP5KRT5_9ACTN</name>
<gene>
    <name evidence="3" type="ORF">GCM10009844_02570</name>
</gene>
<keyword evidence="2" id="KW-1133">Transmembrane helix</keyword>
<protein>
    <submittedName>
        <fullName evidence="3">Uncharacterized protein</fullName>
    </submittedName>
</protein>
<proteinExistence type="predicted"/>
<dbReference type="EMBL" id="BAAAQR010000001">
    <property type="protein sequence ID" value="GAA2136396.1"/>
    <property type="molecule type" value="Genomic_DNA"/>
</dbReference>